<evidence type="ECO:0000256" key="6">
    <source>
        <dbReference type="ARBA" id="ARBA00022763"/>
    </source>
</evidence>
<evidence type="ECO:0000256" key="3">
    <source>
        <dbReference type="ARBA" id="ARBA00022490"/>
    </source>
</evidence>
<comment type="miscellaneous">
    <text evidence="9">This enzyme catalyzes only one turnover and therefore is not strictly catalytic. According to one definition, an enzyme is a biocatalyst that acts repeatedly and over many reaction cycles.</text>
</comment>
<protein>
    <recommendedName>
        <fullName evidence="9">Methylated-DNA--protein-cysteine methyltransferase</fullName>
        <ecNumber evidence="9">2.1.1.63</ecNumber>
    </recommendedName>
    <alternativeName>
        <fullName evidence="9">6-O-methylguanine-DNA methyltransferase</fullName>
        <shortName evidence="9">MGMT</shortName>
    </alternativeName>
    <alternativeName>
        <fullName evidence="9">O-6-methylguanine-DNA-alkyltransferase</fullName>
    </alternativeName>
</protein>
<keyword evidence="3 9" id="KW-0963">Cytoplasm</keyword>
<proteinExistence type="inferred from homology"/>
<dbReference type="SUPFAM" id="SSF46767">
    <property type="entry name" value="Methylated DNA-protein cysteine methyltransferase, C-terminal domain"/>
    <property type="match status" value="1"/>
</dbReference>
<dbReference type="EMBL" id="JACDTZ010000001">
    <property type="protein sequence ID" value="MBA5244375.1"/>
    <property type="molecule type" value="Genomic_DNA"/>
</dbReference>
<reference evidence="12 13" key="1">
    <citation type="submission" date="2020-07" db="EMBL/GenBank/DDBJ databases">
        <title>Draft genome and description of Corynebacterium haemomassiliense strain Marseile-Q3615 sp. nov.</title>
        <authorList>
            <person name="Boxberger M."/>
            <person name="La Scola B."/>
        </authorList>
    </citation>
    <scope>NUCLEOTIDE SEQUENCE [LARGE SCALE GENOMIC DNA]</scope>
    <source>
        <strain evidence="12 13">Marseille-Q3615</strain>
    </source>
</reference>
<dbReference type="NCBIfam" id="TIGR00589">
    <property type="entry name" value="ogt"/>
    <property type="match status" value="1"/>
</dbReference>
<keyword evidence="4 9" id="KW-0489">Methyltransferase</keyword>
<evidence type="ECO:0000259" key="10">
    <source>
        <dbReference type="Pfam" id="PF01035"/>
    </source>
</evidence>
<dbReference type="InterPro" id="IPR023546">
    <property type="entry name" value="MGMT"/>
</dbReference>
<dbReference type="Gene3D" id="1.10.10.10">
    <property type="entry name" value="Winged helix-like DNA-binding domain superfamily/Winged helix DNA-binding domain"/>
    <property type="match status" value="1"/>
</dbReference>
<gene>
    <name evidence="12" type="ORF">H0193_06040</name>
</gene>
<dbReference type="EC" id="2.1.1.63" evidence="9"/>
<comment type="catalytic activity">
    <reaction evidence="8 9">
        <text>a 6-O-methyl-2'-deoxyguanosine in DNA + L-cysteinyl-[protein] = S-methyl-L-cysteinyl-[protein] + a 2'-deoxyguanosine in DNA</text>
        <dbReference type="Rhea" id="RHEA:24000"/>
        <dbReference type="Rhea" id="RHEA-COMP:10131"/>
        <dbReference type="Rhea" id="RHEA-COMP:10132"/>
        <dbReference type="Rhea" id="RHEA-COMP:11367"/>
        <dbReference type="Rhea" id="RHEA-COMP:11368"/>
        <dbReference type="ChEBI" id="CHEBI:29950"/>
        <dbReference type="ChEBI" id="CHEBI:82612"/>
        <dbReference type="ChEBI" id="CHEBI:85445"/>
        <dbReference type="ChEBI" id="CHEBI:85448"/>
        <dbReference type="EC" id="2.1.1.63"/>
    </reaction>
</comment>
<comment type="similarity">
    <text evidence="2 9">Belongs to the MGMT family.</text>
</comment>
<feature type="domain" description="Methylated-DNA-[protein]-cysteine S-methyltransferase DNA binding" evidence="10">
    <location>
        <begin position="82"/>
        <end position="162"/>
    </location>
</feature>
<dbReference type="GO" id="GO:0005737">
    <property type="term" value="C:cytoplasm"/>
    <property type="evidence" value="ECO:0007669"/>
    <property type="project" value="UniProtKB-SubCell"/>
</dbReference>
<dbReference type="InterPro" id="IPR036631">
    <property type="entry name" value="MGMT_N_sf"/>
</dbReference>
<keyword evidence="5 9" id="KW-0808">Transferase</keyword>
<name>A0A7W2EB89_9CORY</name>
<evidence type="ECO:0000259" key="11">
    <source>
        <dbReference type="Pfam" id="PF02870"/>
    </source>
</evidence>
<dbReference type="Pfam" id="PF02870">
    <property type="entry name" value="Methyltransf_1N"/>
    <property type="match status" value="1"/>
</dbReference>
<sequence>MARILAQLPARGATLSCMFTSPIGPLRFAASGRGVTRVCFEGEPLLDDALSVSPLVTQELTEYFAGTRREFTVPLDLSGVTEFRAAVLRELAKVPFGETTTYAQLARAVGNPKAVRAVGSACATNPLPLFIPCHRVLRSDGQLGGYRGGVEAKRFLLRMEGIDV</sequence>
<evidence type="ECO:0000256" key="2">
    <source>
        <dbReference type="ARBA" id="ARBA00008711"/>
    </source>
</evidence>
<evidence type="ECO:0000256" key="4">
    <source>
        <dbReference type="ARBA" id="ARBA00022603"/>
    </source>
</evidence>
<dbReference type="HAMAP" id="MF_00772">
    <property type="entry name" value="OGT"/>
    <property type="match status" value="1"/>
</dbReference>
<dbReference type="InterPro" id="IPR001497">
    <property type="entry name" value="MethylDNA_cys_MeTrfase_AS"/>
</dbReference>
<keyword evidence="6 9" id="KW-0227">DNA damage</keyword>
<evidence type="ECO:0000256" key="9">
    <source>
        <dbReference type="HAMAP-Rule" id="MF_00772"/>
    </source>
</evidence>
<dbReference type="InterPro" id="IPR036217">
    <property type="entry name" value="MethylDNA_cys_MeTrfase_DNAb"/>
</dbReference>
<comment type="subcellular location">
    <subcellularLocation>
        <location evidence="9">Cytoplasm</location>
    </subcellularLocation>
</comment>
<dbReference type="InterPro" id="IPR036388">
    <property type="entry name" value="WH-like_DNA-bd_sf"/>
</dbReference>
<feature type="active site" description="Nucleophile; methyl group acceptor" evidence="9">
    <location>
        <position position="133"/>
    </location>
</feature>
<dbReference type="Proteomes" id="UP000523682">
    <property type="component" value="Unassembled WGS sequence"/>
</dbReference>
<feature type="domain" description="Methylguanine DNA methyltransferase ribonuclease-like" evidence="11">
    <location>
        <begin position="20"/>
        <end position="77"/>
    </location>
</feature>
<dbReference type="CDD" id="cd06445">
    <property type="entry name" value="ATase"/>
    <property type="match status" value="1"/>
</dbReference>
<evidence type="ECO:0000256" key="7">
    <source>
        <dbReference type="ARBA" id="ARBA00023204"/>
    </source>
</evidence>
<comment type="caution">
    <text evidence="12">The sequence shown here is derived from an EMBL/GenBank/DDBJ whole genome shotgun (WGS) entry which is preliminary data.</text>
</comment>
<dbReference type="PANTHER" id="PTHR10815:SF13">
    <property type="entry name" value="METHYLATED-DNA--PROTEIN-CYSTEINE METHYLTRANSFERASE"/>
    <property type="match status" value="1"/>
</dbReference>
<dbReference type="AlphaFoldDB" id="A0A7W2EB89"/>
<dbReference type="PANTHER" id="PTHR10815">
    <property type="entry name" value="METHYLATED-DNA--PROTEIN-CYSTEINE METHYLTRANSFERASE"/>
    <property type="match status" value="1"/>
</dbReference>
<evidence type="ECO:0000313" key="13">
    <source>
        <dbReference type="Proteomes" id="UP000523682"/>
    </source>
</evidence>
<dbReference type="FunFam" id="1.10.10.10:FF:000214">
    <property type="entry name" value="Methylated-DNA--protein-cysteine methyltransferase"/>
    <property type="match status" value="1"/>
</dbReference>
<evidence type="ECO:0000313" key="12">
    <source>
        <dbReference type="EMBL" id="MBA5244375.1"/>
    </source>
</evidence>
<accession>A0A7W2EB89</accession>
<dbReference type="Pfam" id="PF01035">
    <property type="entry name" value="DNA_binding_1"/>
    <property type="match status" value="1"/>
</dbReference>
<dbReference type="Gene3D" id="3.30.160.70">
    <property type="entry name" value="Methylated DNA-protein cysteine methyltransferase domain"/>
    <property type="match status" value="1"/>
</dbReference>
<evidence type="ECO:0000256" key="1">
    <source>
        <dbReference type="ARBA" id="ARBA00001286"/>
    </source>
</evidence>
<evidence type="ECO:0000256" key="8">
    <source>
        <dbReference type="ARBA" id="ARBA00049348"/>
    </source>
</evidence>
<dbReference type="InterPro" id="IPR008332">
    <property type="entry name" value="MethylG_MeTrfase_N"/>
</dbReference>
<dbReference type="GO" id="GO:0006307">
    <property type="term" value="P:DNA alkylation repair"/>
    <property type="evidence" value="ECO:0007669"/>
    <property type="project" value="UniProtKB-UniRule"/>
</dbReference>
<dbReference type="GO" id="GO:0003908">
    <property type="term" value="F:methylated-DNA-[protein]-cysteine S-methyltransferase activity"/>
    <property type="evidence" value="ECO:0007669"/>
    <property type="project" value="UniProtKB-UniRule"/>
</dbReference>
<organism evidence="12 13">
    <name type="scientific">Corynebacterium haemomassiliense</name>
    <dbReference type="NCBI Taxonomy" id="2754726"/>
    <lineage>
        <taxon>Bacteria</taxon>
        <taxon>Bacillati</taxon>
        <taxon>Actinomycetota</taxon>
        <taxon>Actinomycetes</taxon>
        <taxon>Mycobacteriales</taxon>
        <taxon>Corynebacteriaceae</taxon>
        <taxon>Corynebacterium</taxon>
    </lineage>
</organism>
<comment type="function">
    <text evidence="9">Involved in the cellular defense against the biological effects of O6-methylguanine (O6-MeG) and O4-methylthymine (O4-MeT) in DNA. Repairs the methylated nucleobase in DNA by stoichiometrically transferring the methyl group to a cysteine residue in the enzyme. This is a suicide reaction: the enzyme is irreversibly inactivated.</text>
</comment>
<dbReference type="GO" id="GO:0032259">
    <property type="term" value="P:methylation"/>
    <property type="evidence" value="ECO:0007669"/>
    <property type="project" value="UniProtKB-KW"/>
</dbReference>
<dbReference type="PROSITE" id="PS00374">
    <property type="entry name" value="MGMT"/>
    <property type="match status" value="1"/>
</dbReference>
<keyword evidence="7 9" id="KW-0234">DNA repair</keyword>
<keyword evidence="13" id="KW-1185">Reference proteome</keyword>
<evidence type="ECO:0000256" key="5">
    <source>
        <dbReference type="ARBA" id="ARBA00022679"/>
    </source>
</evidence>
<dbReference type="SUPFAM" id="SSF53155">
    <property type="entry name" value="Methylated DNA-protein cysteine methyltransferase domain"/>
    <property type="match status" value="1"/>
</dbReference>
<comment type="catalytic activity">
    <reaction evidence="1 9">
        <text>a 4-O-methyl-thymidine in DNA + L-cysteinyl-[protein] = a thymidine in DNA + S-methyl-L-cysteinyl-[protein]</text>
        <dbReference type="Rhea" id="RHEA:53428"/>
        <dbReference type="Rhea" id="RHEA-COMP:10131"/>
        <dbReference type="Rhea" id="RHEA-COMP:10132"/>
        <dbReference type="Rhea" id="RHEA-COMP:13555"/>
        <dbReference type="Rhea" id="RHEA-COMP:13556"/>
        <dbReference type="ChEBI" id="CHEBI:29950"/>
        <dbReference type="ChEBI" id="CHEBI:82612"/>
        <dbReference type="ChEBI" id="CHEBI:137386"/>
        <dbReference type="ChEBI" id="CHEBI:137387"/>
        <dbReference type="EC" id="2.1.1.63"/>
    </reaction>
</comment>
<dbReference type="InterPro" id="IPR014048">
    <property type="entry name" value="MethylDNA_cys_MeTrfase_DNA-bd"/>
</dbReference>